<reference evidence="1 2" key="2">
    <citation type="journal article" date="2022" name="Mol. Ecol. Resour.">
        <title>The genomes of chicory, endive, great burdock and yacon provide insights into Asteraceae paleo-polyploidization history and plant inulin production.</title>
        <authorList>
            <person name="Fan W."/>
            <person name="Wang S."/>
            <person name="Wang H."/>
            <person name="Wang A."/>
            <person name="Jiang F."/>
            <person name="Liu H."/>
            <person name="Zhao H."/>
            <person name="Xu D."/>
            <person name="Zhang Y."/>
        </authorList>
    </citation>
    <scope>NUCLEOTIDE SEQUENCE [LARGE SCALE GENOMIC DNA]</scope>
    <source>
        <strain evidence="2">cv. Punajuju</strain>
        <tissue evidence="1">Leaves</tissue>
    </source>
</reference>
<reference evidence="2" key="1">
    <citation type="journal article" date="2022" name="Mol. Ecol. Resour.">
        <title>The genomes of chicory, endive, great burdock and yacon provide insights into Asteraceae palaeo-polyploidization history and plant inulin production.</title>
        <authorList>
            <person name="Fan W."/>
            <person name="Wang S."/>
            <person name="Wang H."/>
            <person name="Wang A."/>
            <person name="Jiang F."/>
            <person name="Liu H."/>
            <person name="Zhao H."/>
            <person name="Xu D."/>
            <person name="Zhang Y."/>
        </authorList>
    </citation>
    <scope>NUCLEOTIDE SEQUENCE [LARGE SCALE GENOMIC DNA]</scope>
    <source>
        <strain evidence="2">cv. Punajuju</strain>
    </source>
</reference>
<comment type="caution">
    <text evidence="1">The sequence shown here is derived from an EMBL/GenBank/DDBJ whole genome shotgun (WGS) entry which is preliminary data.</text>
</comment>
<dbReference type="EMBL" id="CM042014">
    <property type="protein sequence ID" value="KAI3724570.1"/>
    <property type="molecule type" value="Genomic_DNA"/>
</dbReference>
<accession>A0ACB9BRH6</accession>
<keyword evidence="2" id="KW-1185">Reference proteome</keyword>
<gene>
    <name evidence="1" type="ORF">L2E82_36351</name>
</gene>
<protein>
    <submittedName>
        <fullName evidence="1">Uncharacterized protein</fullName>
    </submittedName>
</protein>
<dbReference type="Proteomes" id="UP001055811">
    <property type="component" value="Linkage Group LG06"/>
</dbReference>
<evidence type="ECO:0000313" key="1">
    <source>
        <dbReference type="EMBL" id="KAI3724570.1"/>
    </source>
</evidence>
<sequence length="171" mass="18482">MSPYANKGARSNESKPFSAAKNTLQFLGNLALLNRGFGASVEVEETGYFRELNSVVITSISIDVNLLLIGSHKKQKGKGDMMTAFLIGYSKIKGVQLLLKRSSLCGIDTSSKDSEKPSKLSGKSKSPPSKIVEKTACDKSSHEPSHLLEGGVKKKRKFLCLMTSICHLCGT</sequence>
<proteinExistence type="predicted"/>
<evidence type="ECO:0000313" key="2">
    <source>
        <dbReference type="Proteomes" id="UP001055811"/>
    </source>
</evidence>
<name>A0ACB9BRH6_CICIN</name>
<organism evidence="1 2">
    <name type="scientific">Cichorium intybus</name>
    <name type="common">Chicory</name>
    <dbReference type="NCBI Taxonomy" id="13427"/>
    <lineage>
        <taxon>Eukaryota</taxon>
        <taxon>Viridiplantae</taxon>
        <taxon>Streptophyta</taxon>
        <taxon>Embryophyta</taxon>
        <taxon>Tracheophyta</taxon>
        <taxon>Spermatophyta</taxon>
        <taxon>Magnoliopsida</taxon>
        <taxon>eudicotyledons</taxon>
        <taxon>Gunneridae</taxon>
        <taxon>Pentapetalae</taxon>
        <taxon>asterids</taxon>
        <taxon>campanulids</taxon>
        <taxon>Asterales</taxon>
        <taxon>Asteraceae</taxon>
        <taxon>Cichorioideae</taxon>
        <taxon>Cichorieae</taxon>
        <taxon>Cichoriinae</taxon>
        <taxon>Cichorium</taxon>
    </lineage>
</organism>